<dbReference type="GO" id="GO:0005737">
    <property type="term" value="C:cytoplasm"/>
    <property type="evidence" value="ECO:0007669"/>
    <property type="project" value="TreeGrafter"/>
</dbReference>
<evidence type="ECO:0000313" key="5">
    <source>
        <dbReference type="Proteomes" id="UP000266743"/>
    </source>
</evidence>
<dbReference type="PANTHER" id="PTHR43948:SF14">
    <property type="entry name" value="PROTEIN DNAJ, PUTATIVE-RELATED"/>
    <property type="match status" value="1"/>
</dbReference>
<evidence type="ECO:0000313" key="4">
    <source>
        <dbReference type="EMBL" id="RHW68087.1"/>
    </source>
</evidence>
<dbReference type="GO" id="GO:0044183">
    <property type="term" value="F:protein folding chaperone"/>
    <property type="evidence" value="ECO:0007669"/>
    <property type="project" value="TreeGrafter"/>
</dbReference>
<organism evidence="4 5">
    <name type="scientific">Trypanosoma brucei equiperdum</name>
    <dbReference type="NCBI Taxonomy" id="630700"/>
    <lineage>
        <taxon>Eukaryota</taxon>
        <taxon>Discoba</taxon>
        <taxon>Euglenozoa</taxon>
        <taxon>Kinetoplastea</taxon>
        <taxon>Metakinetoplastina</taxon>
        <taxon>Trypanosomatida</taxon>
        <taxon>Trypanosomatidae</taxon>
        <taxon>Trypanosoma</taxon>
    </lineage>
</organism>
<dbReference type="InterPro" id="IPR001623">
    <property type="entry name" value="DnaJ_domain"/>
</dbReference>
<dbReference type="PROSITE" id="PS50076">
    <property type="entry name" value="DNAJ_2"/>
    <property type="match status" value="1"/>
</dbReference>
<dbReference type="CDD" id="cd06257">
    <property type="entry name" value="DnaJ"/>
    <property type="match status" value="1"/>
</dbReference>
<dbReference type="GO" id="GO:0005634">
    <property type="term" value="C:nucleus"/>
    <property type="evidence" value="ECO:0007669"/>
    <property type="project" value="TreeGrafter"/>
</dbReference>
<evidence type="ECO:0000259" key="3">
    <source>
        <dbReference type="PROSITE" id="PS50076"/>
    </source>
</evidence>
<comment type="caution">
    <text evidence="4">The sequence shown here is derived from an EMBL/GenBank/DDBJ whole genome shotgun (WGS) entry which is preliminary data.</text>
</comment>
<proteinExistence type="predicted"/>
<dbReference type="SUPFAM" id="SSF46565">
    <property type="entry name" value="Chaperone J-domain"/>
    <property type="match status" value="1"/>
</dbReference>
<keyword evidence="2" id="KW-0472">Membrane</keyword>
<dbReference type="Pfam" id="PF00226">
    <property type="entry name" value="DnaJ"/>
    <property type="match status" value="1"/>
</dbReference>
<keyword evidence="2" id="KW-0812">Transmembrane</keyword>
<dbReference type="GO" id="GO:0051082">
    <property type="term" value="F:unfolded protein binding"/>
    <property type="evidence" value="ECO:0007669"/>
    <property type="project" value="TreeGrafter"/>
</dbReference>
<dbReference type="Gene3D" id="1.10.287.110">
    <property type="entry name" value="DnaJ domain"/>
    <property type="match status" value="1"/>
</dbReference>
<feature type="transmembrane region" description="Helical" evidence="2">
    <location>
        <begin position="325"/>
        <end position="343"/>
    </location>
</feature>
<gene>
    <name evidence="4" type="ORF">DPX39_110014500</name>
</gene>
<dbReference type="PRINTS" id="PR00625">
    <property type="entry name" value="JDOMAIN"/>
</dbReference>
<dbReference type="AlphaFoldDB" id="A0A3L6KYV2"/>
<keyword evidence="2" id="KW-1133">Transmembrane helix</keyword>
<name>A0A3L6KYV2_9TRYP</name>
<protein>
    <submittedName>
        <fullName evidence="4">Chaperone protein DNAj</fullName>
    </submittedName>
</protein>
<dbReference type="EMBL" id="QSBY01000011">
    <property type="protein sequence ID" value="RHW68087.1"/>
    <property type="molecule type" value="Genomic_DNA"/>
</dbReference>
<dbReference type="GO" id="GO:0051087">
    <property type="term" value="F:protein-folding chaperone binding"/>
    <property type="evidence" value="ECO:0007669"/>
    <property type="project" value="TreeGrafter"/>
</dbReference>
<sequence length="371" mass="41738">MRRFVSQQDGKATALWTNLPHARVSSAFFSSLTHESRVVQSVTCVRRVLAPPTPSIYPAFRNAFKSTKRWQGSTTSAGGDYYKLLGVKPDASQDEIKAAYKKLALEFHPDRNHDPGAEEMFKNISEAYNIIGNKTRRKEYDMQRRAETSNAGSARSSYHPGGAAYHSPPGYQHISKEEADKIFRDLFGGMRVDQIFRDFEEMQRGTRSGGRSGFPREFGAADCSFRPSFRSESTRVYTDGLGNRMEERTFTDSHGNTYTVHTTTSEQPNASMNQRAEDYYSGHASNSGGGRFRMGNSSFRVTPRDAANDFGANYFGIRTHGRHPAVAMMILVAWSIVLGTLLFATLAFFVSHPFFTFAVLFLILLKRMRLF</sequence>
<dbReference type="InterPro" id="IPR036869">
    <property type="entry name" value="J_dom_sf"/>
</dbReference>
<dbReference type="PANTHER" id="PTHR43948">
    <property type="entry name" value="DNAJ HOMOLOG SUBFAMILY B"/>
    <property type="match status" value="1"/>
</dbReference>
<evidence type="ECO:0000256" key="2">
    <source>
        <dbReference type="SAM" id="Phobius"/>
    </source>
</evidence>
<feature type="region of interest" description="Disordered" evidence="1">
    <location>
        <begin position="148"/>
        <end position="167"/>
    </location>
</feature>
<dbReference type="SMART" id="SM00271">
    <property type="entry name" value="DnaJ"/>
    <property type="match status" value="1"/>
</dbReference>
<feature type="domain" description="J" evidence="3">
    <location>
        <begin position="80"/>
        <end position="144"/>
    </location>
</feature>
<evidence type="ECO:0000256" key="1">
    <source>
        <dbReference type="SAM" id="MobiDB-lite"/>
    </source>
</evidence>
<dbReference type="Proteomes" id="UP000266743">
    <property type="component" value="Chromosome 11"/>
</dbReference>
<reference evidence="4 5" key="1">
    <citation type="submission" date="2018-09" db="EMBL/GenBank/DDBJ databases">
        <title>whole genome sequence of T. equiperdum IVM-t1 strain.</title>
        <authorList>
            <person name="Suganuma K."/>
        </authorList>
    </citation>
    <scope>NUCLEOTIDE SEQUENCE [LARGE SCALE GENOMIC DNA]</scope>
    <source>
        <strain evidence="4 5">IVM-t1</strain>
    </source>
</reference>
<accession>A0A3L6KYV2</accession>